<protein>
    <submittedName>
        <fullName evidence="1">Uncharacterized protein</fullName>
    </submittedName>
</protein>
<reference evidence="1 2" key="1">
    <citation type="journal article" date="2019" name="Nat. Ecol. Evol.">
        <title>Megaphylogeny resolves global patterns of mushroom evolution.</title>
        <authorList>
            <person name="Varga T."/>
            <person name="Krizsan K."/>
            <person name="Foldi C."/>
            <person name="Dima B."/>
            <person name="Sanchez-Garcia M."/>
            <person name="Sanchez-Ramirez S."/>
            <person name="Szollosi G.J."/>
            <person name="Szarkandi J.G."/>
            <person name="Papp V."/>
            <person name="Albert L."/>
            <person name="Andreopoulos W."/>
            <person name="Angelini C."/>
            <person name="Antonin V."/>
            <person name="Barry K.W."/>
            <person name="Bougher N.L."/>
            <person name="Buchanan P."/>
            <person name="Buyck B."/>
            <person name="Bense V."/>
            <person name="Catcheside P."/>
            <person name="Chovatia M."/>
            <person name="Cooper J."/>
            <person name="Damon W."/>
            <person name="Desjardin D."/>
            <person name="Finy P."/>
            <person name="Geml J."/>
            <person name="Haridas S."/>
            <person name="Hughes K."/>
            <person name="Justo A."/>
            <person name="Karasinski D."/>
            <person name="Kautmanova I."/>
            <person name="Kiss B."/>
            <person name="Kocsube S."/>
            <person name="Kotiranta H."/>
            <person name="LaButti K.M."/>
            <person name="Lechner B.E."/>
            <person name="Liimatainen K."/>
            <person name="Lipzen A."/>
            <person name="Lukacs Z."/>
            <person name="Mihaltcheva S."/>
            <person name="Morgado L.N."/>
            <person name="Niskanen T."/>
            <person name="Noordeloos M.E."/>
            <person name="Ohm R.A."/>
            <person name="Ortiz-Santana B."/>
            <person name="Ovrebo C."/>
            <person name="Racz N."/>
            <person name="Riley R."/>
            <person name="Savchenko A."/>
            <person name="Shiryaev A."/>
            <person name="Soop K."/>
            <person name="Spirin V."/>
            <person name="Szebenyi C."/>
            <person name="Tomsovsky M."/>
            <person name="Tulloss R.E."/>
            <person name="Uehling J."/>
            <person name="Grigoriev I.V."/>
            <person name="Vagvolgyi C."/>
            <person name="Papp T."/>
            <person name="Martin F.M."/>
            <person name="Miettinen O."/>
            <person name="Hibbett D.S."/>
            <person name="Nagy L.G."/>
        </authorList>
    </citation>
    <scope>NUCLEOTIDE SEQUENCE [LARGE SCALE GENOMIC DNA]</scope>
    <source>
        <strain evidence="1 2">NL-1719</strain>
    </source>
</reference>
<feature type="non-terminal residue" evidence="1">
    <location>
        <position position="1"/>
    </location>
</feature>
<gene>
    <name evidence="1" type="ORF">BDN72DRAFT_739947</name>
</gene>
<evidence type="ECO:0000313" key="2">
    <source>
        <dbReference type="Proteomes" id="UP000308600"/>
    </source>
</evidence>
<proteinExistence type="predicted"/>
<organism evidence="1 2">
    <name type="scientific">Pluteus cervinus</name>
    <dbReference type="NCBI Taxonomy" id="181527"/>
    <lineage>
        <taxon>Eukaryota</taxon>
        <taxon>Fungi</taxon>
        <taxon>Dikarya</taxon>
        <taxon>Basidiomycota</taxon>
        <taxon>Agaricomycotina</taxon>
        <taxon>Agaricomycetes</taxon>
        <taxon>Agaricomycetidae</taxon>
        <taxon>Agaricales</taxon>
        <taxon>Pluteineae</taxon>
        <taxon>Pluteaceae</taxon>
        <taxon>Pluteus</taxon>
    </lineage>
</organism>
<dbReference type="EMBL" id="ML209604">
    <property type="protein sequence ID" value="TFK58143.1"/>
    <property type="molecule type" value="Genomic_DNA"/>
</dbReference>
<feature type="non-terminal residue" evidence="1">
    <location>
        <position position="123"/>
    </location>
</feature>
<name>A0ACD2ZXA4_9AGAR</name>
<dbReference type="Proteomes" id="UP000308600">
    <property type="component" value="Unassembled WGS sequence"/>
</dbReference>
<evidence type="ECO:0000313" key="1">
    <source>
        <dbReference type="EMBL" id="TFK58143.1"/>
    </source>
</evidence>
<accession>A0ACD2ZXA4</accession>
<keyword evidence="2" id="KW-1185">Reference proteome</keyword>
<sequence length="123" mass="13903">GPEWGVLITTWSSFEEVVGYGQRQQGKGNLNCKLRPAEWGAWILKTKLGLRPYESKPVIRASDEFGMAVSTWWFDLQPAVRRGEGNILLPIYTSDPPAPDMWAELRRGGPNGIVTFLTILAWW</sequence>